<dbReference type="RefSeq" id="XP_022271695.1">
    <property type="nucleotide sequence ID" value="XM_022415987.2"/>
</dbReference>
<dbReference type="RefSeq" id="XP_003640269.1">
    <property type="nucleotide sequence ID" value="XM_003640221.5"/>
</dbReference>
<dbReference type="OMA" id="ETHIFQK"/>
<feature type="compositionally biased region" description="Polar residues" evidence="3">
    <location>
        <begin position="1184"/>
        <end position="1193"/>
    </location>
</feature>
<evidence type="ECO:0000313" key="8">
    <source>
        <dbReference type="Proteomes" id="UP000002254"/>
    </source>
</evidence>
<dbReference type="RefSeq" id="XP_038443667.1">
    <property type="nucleotide sequence ID" value="XM_038587739.1"/>
</dbReference>
<dbReference type="Proteomes" id="UP000694429">
    <property type="component" value="Unassembled WGS sequence"/>
</dbReference>
<evidence type="ECO:0000313" key="7">
    <source>
        <dbReference type="Ensembl" id="ENSCAFP00040021991.1"/>
    </source>
</evidence>
<dbReference type="RefSeq" id="XP_038443668.1">
    <property type="nucleotide sequence ID" value="XM_038587740.1"/>
</dbReference>
<reference evidence="5 8" key="1">
    <citation type="journal article" date="2005" name="Nature">
        <title>Genome sequence, comparative analysis and haplotype structure of the domestic dog.</title>
        <authorList>
            <consortium name="Broad Sequencing Platform"/>
            <person name="Lindblad-Toh K."/>
            <person name="Wade C.M."/>
            <person name="Mikkelsen T.S."/>
            <person name="Karlsson E.K."/>
            <person name="Jaffe D.B."/>
            <person name="Kamal M."/>
            <person name="Clamp M."/>
            <person name="Chang J.L."/>
            <person name="Kulbokas E.J. III"/>
            <person name="Zody M.C."/>
            <person name="Mauceli E."/>
            <person name="Xie X."/>
            <person name="Breen M."/>
            <person name="Wayne R.K."/>
            <person name="Ostrander E.A."/>
            <person name="Ponting C.P."/>
            <person name="Galibert F."/>
            <person name="Smith D.R."/>
            <person name="DeJong P.J."/>
            <person name="Kirkness E."/>
            <person name="Alvarez P."/>
            <person name="Biagi T."/>
            <person name="Brockman W."/>
            <person name="Butler J."/>
            <person name="Chin C.W."/>
            <person name="Cook A."/>
            <person name="Cuff J."/>
            <person name="Daly M.J."/>
            <person name="DeCaprio D."/>
            <person name="Gnerre S."/>
            <person name="Grabherr M."/>
            <person name="Kellis M."/>
            <person name="Kleber M."/>
            <person name="Bardeleben C."/>
            <person name="Goodstadt L."/>
            <person name="Heger A."/>
            <person name="Hitte C."/>
            <person name="Kim L."/>
            <person name="Koepfli K.P."/>
            <person name="Parker H.G."/>
            <person name="Pollinger J.P."/>
            <person name="Searle S.M."/>
            <person name="Sutter N.B."/>
            <person name="Thomas R."/>
            <person name="Webber C."/>
            <person name="Baldwin J."/>
            <person name="Abebe A."/>
            <person name="Abouelleil A."/>
            <person name="Aftuck L."/>
            <person name="Ait-Zahra M."/>
            <person name="Aldredge T."/>
            <person name="Allen N."/>
            <person name="An P."/>
            <person name="Anderson S."/>
            <person name="Antoine C."/>
            <person name="Arachchi H."/>
            <person name="Aslam A."/>
            <person name="Ayotte L."/>
            <person name="Bachantsang P."/>
            <person name="Barry A."/>
            <person name="Bayul T."/>
            <person name="Benamara M."/>
            <person name="Berlin A."/>
            <person name="Bessette D."/>
            <person name="Blitshteyn B."/>
            <person name="Bloom T."/>
            <person name="Blye J."/>
            <person name="Boguslavskiy L."/>
            <person name="Bonnet C."/>
            <person name="Boukhgalter B."/>
            <person name="Brown A."/>
            <person name="Cahill P."/>
            <person name="Calixte N."/>
            <person name="Camarata J."/>
            <person name="Cheshatsang Y."/>
            <person name="Chu J."/>
            <person name="Citroen M."/>
            <person name="Collymore A."/>
            <person name="Cooke P."/>
            <person name="Dawoe T."/>
            <person name="Daza R."/>
            <person name="Decktor K."/>
            <person name="DeGray S."/>
            <person name="Dhargay N."/>
            <person name="Dooley K."/>
            <person name="Dooley K."/>
            <person name="Dorje P."/>
            <person name="Dorjee K."/>
            <person name="Dorris L."/>
            <person name="Duffey N."/>
            <person name="Dupes A."/>
            <person name="Egbiremolen O."/>
            <person name="Elong R."/>
            <person name="Falk J."/>
            <person name="Farina A."/>
            <person name="Faro S."/>
            <person name="Ferguson D."/>
            <person name="Ferreira P."/>
            <person name="Fisher S."/>
            <person name="FitzGerald M."/>
            <person name="Foley K."/>
            <person name="Foley C."/>
            <person name="Franke A."/>
            <person name="Friedrich D."/>
            <person name="Gage D."/>
            <person name="Garber M."/>
            <person name="Gearin G."/>
            <person name="Giannoukos G."/>
            <person name="Goode T."/>
            <person name="Goyette A."/>
            <person name="Graham J."/>
            <person name="Grandbois E."/>
            <person name="Gyaltsen K."/>
            <person name="Hafez N."/>
            <person name="Hagopian D."/>
            <person name="Hagos B."/>
            <person name="Hall J."/>
            <person name="Healy C."/>
            <person name="Hegarty R."/>
            <person name="Honan T."/>
            <person name="Horn A."/>
            <person name="Houde N."/>
            <person name="Hughes L."/>
            <person name="Hunnicutt L."/>
            <person name="Husby M."/>
            <person name="Jester B."/>
            <person name="Jones C."/>
            <person name="Kamat A."/>
            <person name="Kanga B."/>
            <person name="Kells C."/>
            <person name="Khazanovich D."/>
            <person name="Kieu A.C."/>
            <person name="Kisner P."/>
            <person name="Kumar M."/>
            <person name="Lance K."/>
            <person name="Landers T."/>
            <person name="Lara M."/>
            <person name="Lee W."/>
            <person name="Leger J.P."/>
            <person name="Lennon N."/>
            <person name="Leuper L."/>
            <person name="LeVine S."/>
            <person name="Liu J."/>
            <person name="Liu X."/>
            <person name="Lokyitsang Y."/>
            <person name="Lokyitsang T."/>
            <person name="Lui A."/>
            <person name="Macdonald J."/>
            <person name="Major J."/>
            <person name="Marabella R."/>
            <person name="Maru K."/>
            <person name="Matthews C."/>
            <person name="McDonough S."/>
            <person name="Mehta T."/>
            <person name="Meldrim J."/>
            <person name="Melnikov A."/>
            <person name="Meneus L."/>
            <person name="Mihalev A."/>
            <person name="Mihova T."/>
            <person name="Miller K."/>
            <person name="Mittelman R."/>
            <person name="Mlenga V."/>
            <person name="Mulrain L."/>
            <person name="Munson G."/>
            <person name="Navidi A."/>
            <person name="Naylor J."/>
            <person name="Nguyen T."/>
            <person name="Nguyen N."/>
            <person name="Nguyen C."/>
            <person name="Nguyen T."/>
            <person name="Nicol R."/>
            <person name="Norbu N."/>
            <person name="Norbu C."/>
            <person name="Novod N."/>
            <person name="Nyima T."/>
            <person name="Olandt P."/>
            <person name="O'Neill B."/>
            <person name="O'Neill K."/>
            <person name="Osman S."/>
            <person name="Oyono L."/>
            <person name="Patti C."/>
            <person name="Perrin D."/>
            <person name="Phunkhang P."/>
            <person name="Pierre F."/>
            <person name="Priest M."/>
            <person name="Rachupka A."/>
            <person name="Raghuraman S."/>
            <person name="Rameau R."/>
            <person name="Ray V."/>
            <person name="Raymond C."/>
            <person name="Rege F."/>
            <person name="Rise C."/>
            <person name="Rogers J."/>
            <person name="Rogov P."/>
            <person name="Sahalie J."/>
            <person name="Settipalli S."/>
            <person name="Sharpe T."/>
            <person name="Shea T."/>
            <person name="Sheehan M."/>
            <person name="Sherpa N."/>
            <person name="Shi J."/>
            <person name="Shih D."/>
            <person name="Sloan J."/>
            <person name="Smith C."/>
            <person name="Sparrow T."/>
            <person name="Stalker J."/>
            <person name="Stange-Thomann N."/>
            <person name="Stavropoulos S."/>
            <person name="Stone C."/>
            <person name="Stone S."/>
            <person name="Sykes S."/>
            <person name="Tchuinga P."/>
            <person name="Tenzing P."/>
            <person name="Tesfaye S."/>
            <person name="Thoulutsang D."/>
            <person name="Thoulutsang Y."/>
            <person name="Topham K."/>
            <person name="Topping I."/>
            <person name="Tsamla T."/>
            <person name="Vassiliev H."/>
            <person name="Venkataraman V."/>
            <person name="Vo A."/>
            <person name="Wangchuk T."/>
            <person name="Wangdi T."/>
            <person name="Weiand M."/>
            <person name="Wilkinson J."/>
            <person name="Wilson A."/>
            <person name="Yadav S."/>
            <person name="Yang S."/>
            <person name="Yang X."/>
            <person name="Young G."/>
            <person name="Yu Q."/>
            <person name="Zainoun J."/>
            <person name="Zembek L."/>
            <person name="Zimmer A."/>
            <person name="Lander E.S."/>
        </authorList>
    </citation>
    <scope>NUCLEOTIDE SEQUENCE [LARGE SCALE GENOMIC DNA]</scope>
    <source>
        <strain evidence="5">Boxer</strain>
    </source>
</reference>
<dbReference type="Proteomes" id="UP000002254">
    <property type="component" value="Chromosome X"/>
</dbReference>
<feature type="region of interest" description="Disordered" evidence="3">
    <location>
        <begin position="1372"/>
        <end position="1413"/>
    </location>
</feature>
<feature type="compositionally biased region" description="Basic and acidic residues" evidence="3">
    <location>
        <begin position="381"/>
        <end position="405"/>
    </location>
</feature>
<name>A0A8C0MZQ2_CANLF</name>
<evidence type="ECO:0000313" key="6">
    <source>
        <dbReference type="Ensembl" id="ENSCAFP00030019405.1"/>
    </source>
</evidence>
<evidence type="ECO:0000256" key="1">
    <source>
        <dbReference type="ARBA" id="ARBA00004123"/>
    </source>
</evidence>
<organism evidence="6 9">
    <name type="scientific">Canis lupus familiaris</name>
    <name type="common">Dog</name>
    <name type="synonym">Canis familiaris</name>
    <dbReference type="NCBI Taxonomy" id="9615"/>
    <lineage>
        <taxon>Eukaryota</taxon>
        <taxon>Metazoa</taxon>
        <taxon>Chordata</taxon>
        <taxon>Craniata</taxon>
        <taxon>Vertebrata</taxon>
        <taxon>Euteleostomi</taxon>
        <taxon>Mammalia</taxon>
        <taxon>Eutheria</taxon>
        <taxon>Laurasiatheria</taxon>
        <taxon>Carnivora</taxon>
        <taxon>Caniformia</taxon>
        <taxon>Canidae</taxon>
        <taxon>Canis</taxon>
    </lineage>
</organism>
<dbReference type="CTD" id="340533"/>
<dbReference type="Proteomes" id="UP000694542">
    <property type="component" value="Chromosome X"/>
</dbReference>
<dbReference type="OrthoDB" id="9878678at2759"/>
<feature type="region of interest" description="Disordered" evidence="3">
    <location>
        <begin position="1157"/>
        <end position="1225"/>
    </location>
</feature>
<dbReference type="PANTHER" id="PTHR46946:SF1">
    <property type="entry name" value="NEURITE EXTENSION AND MIGRATION FACTOR"/>
    <property type="match status" value="1"/>
</dbReference>
<dbReference type="PANTHER" id="PTHR46946">
    <property type="entry name" value="NEURITE EXTENSION AND MIGRATION FACTOR"/>
    <property type="match status" value="1"/>
</dbReference>
<dbReference type="GO" id="GO:0030496">
    <property type="term" value="C:midbody"/>
    <property type="evidence" value="ECO:0007669"/>
    <property type="project" value="Ensembl"/>
</dbReference>
<evidence type="ECO:0000259" key="4">
    <source>
        <dbReference type="Pfam" id="PF15735"/>
    </source>
</evidence>
<dbReference type="GO" id="GO:0005654">
    <property type="term" value="C:nucleoplasm"/>
    <property type="evidence" value="ECO:0007669"/>
    <property type="project" value="Ensembl"/>
</dbReference>
<protein>
    <submittedName>
        <fullName evidence="6">Neurite extension and migration factor</fullName>
    </submittedName>
</protein>
<dbReference type="GO" id="GO:0005829">
    <property type="term" value="C:cytosol"/>
    <property type="evidence" value="ECO:0007669"/>
    <property type="project" value="Ensembl"/>
</dbReference>
<dbReference type="Ensembl" id="ENSCAFT00040025299.1">
    <property type="protein sequence ID" value="ENSCAFP00040021991.1"/>
    <property type="gene ID" value="ENSCAFG00040013705.1"/>
</dbReference>
<comment type="subcellular location">
    <subcellularLocation>
        <location evidence="1">Nucleus</location>
    </subcellularLocation>
</comment>
<dbReference type="Ensembl" id="ENSCAFT00030022246.1">
    <property type="protein sequence ID" value="ENSCAFP00030019405.1"/>
    <property type="gene ID" value="ENSCAFG00030012034.1"/>
</dbReference>
<dbReference type="InterPro" id="IPR032757">
    <property type="entry name" value="DUF4683"/>
</dbReference>
<evidence type="ECO:0000256" key="3">
    <source>
        <dbReference type="SAM" id="MobiDB-lite"/>
    </source>
</evidence>
<feature type="domain" description="DUF4683" evidence="4">
    <location>
        <begin position="284"/>
        <end position="690"/>
    </location>
</feature>
<proteinExistence type="predicted"/>
<accession>A0A8C0MZQ2</accession>
<dbReference type="Ensembl" id="ENSCAFT00000027246.6">
    <property type="protein sequence ID" value="ENSCAFP00000025340.4"/>
    <property type="gene ID" value="ENSCAFG00000017206.6"/>
</dbReference>
<evidence type="ECO:0000313" key="9">
    <source>
        <dbReference type="Proteomes" id="UP000694429"/>
    </source>
</evidence>
<dbReference type="RefSeq" id="XP_038306242.1">
    <property type="nucleotide sequence ID" value="XM_038450314.1"/>
</dbReference>
<feature type="region of interest" description="Disordered" evidence="3">
    <location>
        <begin position="381"/>
        <end position="430"/>
    </location>
</feature>
<reference evidence="7" key="2">
    <citation type="submission" date="2018-10" db="EMBL/GenBank/DDBJ databases">
        <title>De novo assembly of a Great Dane genome.</title>
        <authorList>
            <person name="Kidd J.M."/>
            <person name="Pendleton A.L."/>
            <person name="Shen F."/>
            <person name="Emery S."/>
        </authorList>
    </citation>
    <scope>NUCLEOTIDE SEQUENCE [LARGE SCALE GENOMIC DNA]</scope>
    <source>
        <strain evidence="7">Great Dane</strain>
    </source>
</reference>
<sequence>MDNQQDKAVVASANGENTLINGVKENDSEDQDVAVKSLAALEAAAPIQPIPIVQKETLMYPRGLLPLSSKKPCMQSPPSPLGLIEAPEHAANSASVNAISLTSGVAKSLHTWSLPNECEKAPFAIMEPAGISALNGDCLMQPSRTCLGCFMESKDAVDPEPGISLKVGDLNKDYETCAVSDIGIQCINAGENMKYGEQLLSDQLLGFPLHKSRAGEKREAEKSDIDLEDPAQKSYYEALLLDKCNTEEALLANSNQDWGYFETFISESKIELLDLCSKNELSVNLFSEEDVDNYMFDDDESTLGSDVCSLKIRYESFQDNVRDKTTLLMQEDAQFNFFPSVFTTCPKRESKSGVLKQNSDLSQFKVPDVNIIWGEEDKNLDKKKGKEEGQEDKGIEKKDEKDNGEKSALNKPCSGTELGQFKNPKQGHLDNSLEASGNFGDDNSFIEVSYDAMGEIKDCSRYMARGTNSGSSSSQQNYGLRAKRKVRYSEDYLYDVDSLEGEKVNERKEWLPGGSKEEDDDEWCPKKRRKVTRKEPPVIIKYIIINRFKGEKNMLVKLGRVDSSETTVNLSENQLNKYAKLAPLKGFWQKKKKQRNSNTDSNKIPLCQKQNFEPGSFEVSFLPPARKRKSKLGNRHRIHRIPSVETLASSKQISLCSDQKQGSARKEDGGLKGTLKSTPLAVPSCANGLHLNDVTGPDSVKVKAQDAGFKGPERKVLNKIKFKSEARLKSKKIKAGQENKPIVQMSPLLEDQSSMANLKNEPIPGTSNSSHLSEFHEAKVSKNSTFLPTTCSSEMPLSSANVANNIPVIPGGYLQTLLDASDLSNNTGISYFTHHSPEQNEGSLTQMEKSFVPLQPVQDCVLSASSESELQQSSQNFKIESSNYGNVWPNKPTSGPPEFMAEVSREIAPTQSNEFGVSQVVSMGNNLTATTYNRICLNSSGSNCNKVLYASVQDTQLPSDDSYQLCHFNNGEICFPFQQGPANMDDDRLFSFDSMAPLSVNSSNYCSLSLKSCEKDGDDDITDDFLAHCSPKLVIQQSIDEITPLKESTDLLDISNFTPDKFRHSSLSEMSPPDTPSLSPQITRCESIKMLGTLKEFQEGIPGPLGNMEKTKWDCSTLSQQVQVNDGFALNNHQFQFHMFNDEDSVSLLQKTPCLSAFNDPSDQMSTNNKMSKSRKKSSPNKSAAMNQSSSQKNTRKKSLKANNKGIEKPPGKTSRQAPKSMKKGKYMAAINGEKMQIGIGRGGGQINSISSTEKTLAECIQHGSPVASMKIPSQKGLSGDWTLGKESSSAWSDLNMGTNTNNLLDDDQREFQEPSYILSNIASGMADVQRFMMASIEPLWEPMEHHGDPNIFYSPESNSLKLKTLKILAGTPQESKKKVNSGSPGATKNHRSIKGVSKSNGKAAIGDPGHANMHGYEDSRSAFFDKKYNNLSTLGNNGPTHKKLYRHKSSSKVLRDEKCKGKCVEREQVHKDEAGTASFEKLRDSDYNLLKAETAFWVLPVFEEETHIFQKDI</sequence>
<gene>
    <name evidence="6" type="primary">NEXMIF</name>
</gene>
<evidence type="ECO:0000256" key="2">
    <source>
        <dbReference type="ARBA" id="ARBA00023242"/>
    </source>
</evidence>
<dbReference type="GeneID" id="100856163"/>
<dbReference type="Pfam" id="PF15735">
    <property type="entry name" value="DUF4683"/>
    <property type="match status" value="1"/>
</dbReference>
<dbReference type="RefSeq" id="XP_038306241.1">
    <property type="nucleotide sequence ID" value="XM_038450313.1"/>
</dbReference>
<evidence type="ECO:0000313" key="5">
    <source>
        <dbReference type="Ensembl" id="ENSCAFP00000025340.4"/>
    </source>
</evidence>
<dbReference type="InterPro" id="IPR042794">
    <property type="entry name" value="Nexmif"/>
</dbReference>
<dbReference type="KEGG" id="cfa:100856163"/>
<reference evidence="6" key="3">
    <citation type="submission" date="2025-05" db="UniProtKB">
        <authorList>
            <consortium name="Ensembl"/>
        </authorList>
    </citation>
    <scope>IDENTIFICATION</scope>
</reference>
<keyword evidence="2" id="KW-0539">Nucleus</keyword>